<comment type="caution">
    <text evidence="4">The sequence shown here is derived from an EMBL/GenBank/DDBJ whole genome shotgun (WGS) entry which is preliminary data.</text>
</comment>
<evidence type="ECO:0000259" key="3">
    <source>
        <dbReference type="Pfam" id="PF02617"/>
    </source>
</evidence>
<organism evidence="4 5">
    <name type="scientific">Novacetimonas maltaceti</name>
    <dbReference type="NCBI Taxonomy" id="1203393"/>
    <lineage>
        <taxon>Bacteria</taxon>
        <taxon>Pseudomonadati</taxon>
        <taxon>Pseudomonadota</taxon>
        <taxon>Alphaproteobacteria</taxon>
        <taxon>Acetobacterales</taxon>
        <taxon>Acetobacteraceae</taxon>
        <taxon>Novacetimonas</taxon>
    </lineage>
</organism>
<evidence type="ECO:0000313" key="4">
    <source>
        <dbReference type="EMBL" id="POF62223.1"/>
    </source>
</evidence>
<dbReference type="InterPro" id="IPR003769">
    <property type="entry name" value="ClpS_core"/>
</dbReference>
<dbReference type="EMBL" id="POTC01000030">
    <property type="protein sequence ID" value="POF62223.1"/>
    <property type="molecule type" value="Genomic_DNA"/>
</dbReference>
<evidence type="ECO:0000256" key="1">
    <source>
        <dbReference type="HAMAP-Rule" id="MF_00302"/>
    </source>
</evidence>
<keyword evidence="4" id="KW-0645">Protease</keyword>
<dbReference type="Gene3D" id="3.30.1390.10">
    <property type="match status" value="1"/>
</dbReference>
<keyword evidence="4" id="KW-0378">Hydrolase</keyword>
<dbReference type="GO" id="GO:0030163">
    <property type="term" value="P:protein catabolic process"/>
    <property type="evidence" value="ECO:0007669"/>
    <property type="project" value="InterPro"/>
</dbReference>
<sequence>MMLHNATCPFQRGTEFQYGRIMSVTRLHSPVAQAPHHRGAPLPARAHGGNTPPRRPDGDTGSGDSGNDDGLAGVVIRTRPQTRKPAMYKVLMLNDDYTPMEFVVHVLERFFQKSREEATDIMLHVHKRGVGVCGVFTYEVAETKVTQVMDLARQNQHPLQCTIEKD</sequence>
<dbReference type="FunFam" id="3.30.1390.10:FF:000002">
    <property type="entry name" value="ATP-dependent Clp protease adapter protein ClpS"/>
    <property type="match status" value="1"/>
</dbReference>
<dbReference type="InterPro" id="IPR022935">
    <property type="entry name" value="ClpS"/>
</dbReference>
<dbReference type="NCBIfam" id="NF000672">
    <property type="entry name" value="PRK00033.1-5"/>
    <property type="match status" value="1"/>
</dbReference>
<evidence type="ECO:0000256" key="2">
    <source>
        <dbReference type="SAM" id="MobiDB-lite"/>
    </source>
</evidence>
<gene>
    <name evidence="1 4" type="primary">clpS</name>
    <name evidence="4" type="ORF">KMAL_21500</name>
</gene>
<protein>
    <recommendedName>
        <fullName evidence="1">ATP-dependent Clp protease adapter protein ClpS</fullName>
    </recommendedName>
</protein>
<accession>A0A2S3W0Z7</accession>
<dbReference type="HAMAP" id="MF_00302">
    <property type="entry name" value="ClpS"/>
    <property type="match status" value="1"/>
</dbReference>
<dbReference type="SUPFAM" id="SSF54736">
    <property type="entry name" value="ClpS-like"/>
    <property type="match status" value="1"/>
</dbReference>
<dbReference type="NCBIfam" id="NF000669">
    <property type="entry name" value="PRK00033.1-2"/>
    <property type="match status" value="1"/>
</dbReference>
<dbReference type="Pfam" id="PF02617">
    <property type="entry name" value="ClpS"/>
    <property type="match status" value="1"/>
</dbReference>
<keyword evidence="5" id="KW-1185">Reference proteome</keyword>
<evidence type="ECO:0000313" key="5">
    <source>
        <dbReference type="Proteomes" id="UP000237344"/>
    </source>
</evidence>
<comment type="subunit">
    <text evidence="1">Binds to the N-terminal domain of the chaperone ClpA.</text>
</comment>
<comment type="similarity">
    <text evidence="1">Belongs to the ClpS family.</text>
</comment>
<name>A0A2S3W0Z7_9PROT</name>
<dbReference type="PANTHER" id="PTHR33473">
    <property type="entry name" value="ATP-DEPENDENT CLP PROTEASE ADAPTER PROTEIN CLPS1, CHLOROPLASTIC"/>
    <property type="match status" value="1"/>
</dbReference>
<dbReference type="PANTHER" id="PTHR33473:SF19">
    <property type="entry name" value="ATP-DEPENDENT CLP PROTEASE ADAPTER PROTEIN CLPS"/>
    <property type="match status" value="1"/>
</dbReference>
<dbReference type="GO" id="GO:0008233">
    <property type="term" value="F:peptidase activity"/>
    <property type="evidence" value="ECO:0007669"/>
    <property type="project" value="UniProtKB-KW"/>
</dbReference>
<dbReference type="AlphaFoldDB" id="A0A2S3W0Z7"/>
<dbReference type="GO" id="GO:0006508">
    <property type="term" value="P:proteolysis"/>
    <property type="evidence" value="ECO:0007669"/>
    <property type="project" value="UniProtKB-UniRule"/>
</dbReference>
<feature type="domain" description="Adaptor protein ClpS core" evidence="3">
    <location>
        <begin position="84"/>
        <end position="162"/>
    </location>
</feature>
<dbReference type="Proteomes" id="UP000237344">
    <property type="component" value="Unassembled WGS sequence"/>
</dbReference>
<comment type="function">
    <text evidence="1">Involved in the modulation of the specificity of the ClpAP-mediated ATP-dependent protein degradation.</text>
</comment>
<reference evidence="4 5" key="1">
    <citation type="submission" date="2018-01" db="EMBL/GenBank/DDBJ databases">
        <title>Draft Genome Sequence of Komagataeibacter maltaceti LMG 1529, a Vinegar Producing Acetic Acid Bacterium Isolated from Malt Vinegar Brewery Acetifiers.</title>
        <authorList>
            <person name="Zhang Q."/>
            <person name="Hollensteiner J."/>
            <person name="Poehlein A."/>
            <person name="Daniel R."/>
        </authorList>
    </citation>
    <scope>NUCLEOTIDE SEQUENCE [LARGE SCALE GENOMIC DNA]</scope>
    <source>
        <strain evidence="4 5">LMG 1529</strain>
    </source>
</reference>
<proteinExistence type="inferred from homology"/>
<feature type="region of interest" description="Disordered" evidence="2">
    <location>
        <begin position="30"/>
        <end position="72"/>
    </location>
</feature>
<dbReference type="InterPro" id="IPR014719">
    <property type="entry name" value="Ribosomal_bL12_C/ClpS-like"/>
</dbReference>